<dbReference type="RefSeq" id="WP_093730460.1">
    <property type="nucleotide sequence ID" value="NZ_FMYW01000008.1"/>
</dbReference>
<organism evidence="1 2">
    <name type="scientific">Succiniclasticum ruminis</name>
    <dbReference type="NCBI Taxonomy" id="40841"/>
    <lineage>
        <taxon>Bacteria</taxon>
        <taxon>Bacillati</taxon>
        <taxon>Bacillota</taxon>
        <taxon>Negativicutes</taxon>
        <taxon>Acidaminococcales</taxon>
        <taxon>Acidaminococcaceae</taxon>
        <taxon>Succiniclasticum</taxon>
    </lineage>
</organism>
<evidence type="ECO:0000313" key="2">
    <source>
        <dbReference type="Proteomes" id="UP000198943"/>
    </source>
</evidence>
<name>A0A1G6M2M5_9FIRM</name>
<protein>
    <submittedName>
        <fullName evidence="1">Uncharacterized protein</fullName>
    </submittedName>
</protein>
<evidence type="ECO:0000313" key="1">
    <source>
        <dbReference type="EMBL" id="SDC49763.1"/>
    </source>
</evidence>
<gene>
    <name evidence="1" type="ORF">SAMN04487864_108147</name>
</gene>
<keyword evidence="2" id="KW-1185">Reference proteome</keyword>
<proteinExistence type="predicted"/>
<dbReference type="OrthoDB" id="3036002at2"/>
<dbReference type="EMBL" id="FMYW01000008">
    <property type="protein sequence ID" value="SDC49763.1"/>
    <property type="molecule type" value="Genomic_DNA"/>
</dbReference>
<sequence>MDTGEEITTRHVGRSVRTEEVKDALSQAAWRAILKKGEKQVNYIPKVAEVIGLKIGERFRVKLGGNETAATFWFVEDGLMYDVPKADGMFTGYASKQTLVSILNGEYEVVKLPWFPKIGKDYWCVLPSCDPEYPRTALVTMNKSVFSMINLHLGNYYQTQEEAEADKKRFIEALKDCMPSSELIMIFGKEAAKER</sequence>
<reference evidence="2" key="1">
    <citation type="submission" date="2016-10" db="EMBL/GenBank/DDBJ databases">
        <authorList>
            <person name="Varghese N."/>
            <person name="Submissions S."/>
        </authorList>
    </citation>
    <scope>NUCLEOTIDE SEQUENCE [LARGE SCALE GENOMIC DNA]</scope>
    <source>
        <strain evidence="2">DSM 11005</strain>
    </source>
</reference>
<dbReference type="AlphaFoldDB" id="A0A1G6M2M5"/>
<dbReference type="Proteomes" id="UP000198943">
    <property type="component" value="Unassembled WGS sequence"/>
</dbReference>
<accession>A0A1G6M2M5</accession>